<feature type="domain" description="Heme-copper oxidase subunit III family profile" evidence="8">
    <location>
        <begin position="21"/>
        <end position="205"/>
    </location>
</feature>
<evidence type="ECO:0000313" key="10">
    <source>
        <dbReference type="Proteomes" id="UP000605676"/>
    </source>
</evidence>
<feature type="transmembrane region" description="Helical" evidence="7">
    <location>
        <begin position="63"/>
        <end position="84"/>
    </location>
</feature>
<proteinExistence type="inferred from homology"/>
<evidence type="ECO:0000259" key="8">
    <source>
        <dbReference type="PROSITE" id="PS50253"/>
    </source>
</evidence>
<dbReference type="Proteomes" id="UP000605676">
    <property type="component" value="Unassembled WGS sequence"/>
</dbReference>
<name>A0ABS1HI56_9BACT</name>
<organism evidence="9 10">
    <name type="scientific">Carboxylicivirga marina</name>
    <dbReference type="NCBI Taxonomy" id="2800988"/>
    <lineage>
        <taxon>Bacteria</taxon>
        <taxon>Pseudomonadati</taxon>
        <taxon>Bacteroidota</taxon>
        <taxon>Bacteroidia</taxon>
        <taxon>Marinilabiliales</taxon>
        <taxon>Marinilabiliaceae</taxon>
        <taxon>Carboxylicivirga</taxon>
    </lineage>
</organism>
<dbReference type="InterPro" id="IPR000298">
    <property type="entry name" value="Cyt_c_oxidase-like_su3"/>
</dbReference>
<dbReference type="InterPro" id="IPR013833">
    <property type="entry name" value="Cyt_c_oxidase_su3_a-hlx"/>
</dbReference>
<keyword evidence="4 7" id="KW-1133">Transmembrane helix</keyword>
<dbReference type="InterPro" id="IPR024791">
    <property type="entry name" value="Cyt_c/ubiquinol_Oxase_su3"/>
</dbReference>
<dbReference type="EMBL" id="JAENRR010000014">
    <property type="protein sequence ID" value="MBK3517261.1"/>
    <property type="molecule type" value="Genomic_DNA"/>
</dbReference>
<comment type="subcellular location">
    <subcellularLocation>
        <location evidence="6">Cell membrane</location>
        <topology evidence="6">Multi-pass membrane protein</topology>
    </subcellularLocation>
    <subcellularLocation>
        <location evidence="1">Membrane</location>
        <topology evidence="1">Multi-pass membrane protein</topology>
    </subcellularLocation>
</comment>
<evidence type="ECO:0000256" key="2">
    <source>
        <dbReference type="ARBA" id="ARBA00010581"/>
    </source>
</evidence>
<evidence type="ECO:0000256" key="7">
    <source>
        <dbReference type="SAM" id="Phobius"/>
    </source>
</evidence>
<keyword evidence="3 6" id="KW-0812">Transmembrane</keyword>
<comment type="similarity">
    <text evidence="2 6">Belongs to the cytochrome c oxidase subunit 3 family.</text>
</comment>
<feature type="transmembrane region" description="Helical" evidence="7">
    <location>
        <begin position="21"/>
        <end position="43"/>
    </location>
</feature>
<feature type="transmembrane region" description="Helical" evidence="7">
    <location>
        <begin position="185"/>
        <end position="204"/>
    </location>
</feature>
<evidence type="ECO:0000313" key="9">
    <source>
        <dbReference type="EMBL" id="MBK3517261.1"/>
    </source>
</evidence>
<dbReference type="SUPFAM" id="SSF81452">
    <property type="entry name" value="Cytochrome c oxidase subunit III-like"/>
    <property type="match status" value="1"/>
</dbReference>
<accession>A0ABS1HI56</accession>
<dbReference type="PANTHER" id="PTHR11403:SF6">
    <property type="entry name" value="NITRIC OXIDE REDUCTASE SUBUNIT E"/>
    <property type="match status" value="1"/>
</dbReference>
<evidence type="ECO:0000256" key="1">
    <source>
        <dbReference type="ARBA" id="ARBA00004141"/>
    </source>
</evidence>
<dbReference type="Gene3D" id="1.20.120.80">
    <property type="entry name" value="Cytochrome c oxidase, subunit III, four-helix bundle"/>
    <property type="match status" value="1"/>
</dbReference>
<evidence type="ECO:0000256" key="6">
    <source>
        <dbReference type="RuleBase" id="RU003376"/>
    </source>
</evidence>
<dbReference type="InterPro" id="IPR035973">
    <property type="entry name" value="Cyt_c_oxidase_su3-like_sf"/>
</dbReference>
<evidence type="ECO:0000256" key="4">
    <source>
        <dbReference type="ARBA" id="ARBA00022989"/>
    </source>
</evidence>
<dbReference type="PROSITE" id="PS50253">
    <property type="entry name" value="COX3"/>
    <property type="match status" value="1"/>
</dbReference>
<protein>
    <submittedName>
        <fullName evidence="9">Cytochrome c oxidase subunit 3</fullName>
    </submittedName>
</protein>
<dbReference type="Pfam" id="PF00510">
    <property type="entry name" value="COX3"/>
    <property type="match status" value="1"/>
</dbReference>
<comment type="caution">
    <text evidence="9">The sequence shown here is derived from an EMBL/GenBank/DDBJ whole genome shotgun (WGS) entry which is preliminary data.</text>
</comment>
<reference evidence="9 10" key="1">
    <citation type="submission" date="2021-01" db="EMBL/GenBank/DDBJ databases">
        <title>Carboxyliciviraga sp.nov., isolated from coastal sediments.</title>
        <authorList>
            <person name="Lu D."/>
            <person name="Zhang T."/>
        </authorList>
    </citation>
    <scope>NUCLEOTIDE SEQUENCE [LARGE SCALE GENOMIC DNA]</scope>
    <source>
        <strain evidence="9 10">N1Y132</strain>
    </source>
</reference>
<keyword evidence="5 7" id="KW-0472">Membrane</keyword>
<feature type="transmembrane region" description="Helical" evidence="7">
    <location>
        <begin position="91"/>
        <end position="112"/>
    </location>
</feature>
<evidence type="ECO:0000256" key="5">
    <source>
        <dbReference type="ARBA" id="ARBA00023136"/>
    </source>
</evidence>
<sequence>MSQSLSMTGNLSKPKETSLSGVWLFIFIELLLFAGLFLLYAVYRYKNGMAFDLAASELSVASGVWNTIIILSGSLVMAFASIAIRKGNKMAALFWLLGVLFIGFMFLVNRYFEWKGRIDFGLFPGSEELARLGHGDVLFFGLYFFMTGLHALHLLAGFVVLIYVTSKVNNNSLGANNYALLDKTGTYWHLATLIWVLIFPLFYLL</sequence>
<keyword evidence="10" id="KW-1185">Reference proteome</keyword>
<gene>
    <name evidence="9" type="ORF">JIV24_07915</name>
</gene>
<dbReference type="PANTHER" id="PTHR11403">
    <property type="entry name" value="CYTOCHROME C OXIDASE SUBUNIT III"/>
    <property type="match status" value="1"/>
</dbReference>
<feature type="transmembrane region" description="Helical" evidence="7">
    <location>
        <begin position="137"/>
        <end position="164"/>
    </location>
</feature>
<dbReference type="RefSeq" id="WP_200464489.1">
    <property type="nucleotide sequence ID" value="NZ_JAENRR010000014.1"/>
</dbReference>
<evidence type="ECO:0000256" key="3">
    <source>
        <dbReference type="ARBA" id="ARBA00022692"/>
    </source>
</evidence>